<protein>
    <recommendedName>
        <fullName evidence="3">histidine kinase</fullName>
        <ecNumber evidence="3">2.7.13.3</ecNumber>
    </recommendedName>
</protein>
<keyword evidence="16" id="KW-1185">Reference proteome</keyword>
<keyword evidence="6 12" id="KW-0812">Transmembrane</keyword>
<keyword evidence="5" id="KW-0808">Transferase</keyword>
<dbReference type="Pfam" id="PF00512">
    <property type="entry name" value="HisKA"/>
    <property type="match status" value="1"/>
</dbReference>
<dbReference type="OrthoDB" id="9757990at2"/>
<dbReference type="SUPFAM" id="SSF158472">
    <property type="entry name" value="HAMP domain-like"/>
    <property type="match status" value="1"/>
</dbReference>
<comment type="catalytic activity">
    <reaction evidence="1">
        <text>ATP + protein L-histidine = ADP + protein N-phospho-L-histidine.</text>
        <dbReference type="EC" id="2.7.13.3"/>
    </reaction>
</comment>
<feature type="transmembrane region" description="Helical" evidence="12">
    <location>
        <begin position="180"/>
        <end position="201"/>
    </location>
</feature>
<dbReference type="AlphaFoldDB" id="A0A1H1NS44"/>
<evidence type="ECO:0000256" key="8">
    <source>
        <dbReference type="ARBA" id="ARBA00022989"/>
    </source>
</evidence>
<dbReference type="InterPro" id="IPR004358">
    <property type="entry name" value="Sig_transdc_His_kin-like_C"/>
</dbReference>
<evidence type="ECO:0000256" key="11">
    <source>
        <dbReference type="SAM" id="MobiDB-lite"/>
    </source>
</evidence>
<dbReference type="GO" id="GO:0000155">
    <property type="term" value="F:phosphorelay sensor kinase activity"/>
    <property type="evidence" value="ECO:0007669"/>
    <property type="project" value="InterPro"/>
</dbReference>
<evidence type="ECO:0000256" key="5">
    <source>
        <dbReference type="ARBA" id="ARBA00022679"/>
    </source>
</evidence>
<dbReference type="SMART" id="SM00388">
    <property type="entry name" value="HisKA"/>
    <property type="match status" value="1"/>
</dbReference>
<dbReference type="EMBL" id="LT629757">
    <property type="protein sequence ID" value="SDS01796.1"/>
    <property type="molecule type" value="Genomic_DNA"/>
</dbReference>
<gene>
    <name evidence="15" type="ORF">SAMN04488570_0950</name>
</gene>
<evidence type="ECO:0000256" key="10">
    <source>
        <dbReference type="ARBA" id="ARBA00023136"/>
    </source>
</evidence>
<dbReference type="PRINTS" id="PR00344">
    <property type="entry name" value="BCTRLSENSOR"/>
</dbReference>
<dbReference type="InterPro" id="IPR036097">
    <property type="entry name" value="HisK_dim/P_sf"/>
</dbReference>
<dbReference type="PANTHER" id="PTHR45436">
    <property type="entry name" value="SENSOR HISTIDINE KINASE YKOH"/>
    <property type="match status" value="1"/>
</dbReference>
<evidence type="ECO:0000256" key="2">
    <source>
        <dbReference type="ARBA" id="ARBA00004236"/>
    </source>
</evidence>
<organism evidence="15 16">
    <name type="scientific">Nocardioides scoriae</name>
    <dbReference type="NCBI Taxonomy" id="642780"/>
    <lineage>
        <taxon>Bacteria</taxon>
        <taxon>Bacillati</taxon>
        <taxon>Actinomycetota</taxon>
        <taxon>Actinomycetes</taxon>
        <taxon>Propionibacteriales</taxon>
        <taxon>Nocardioidaceae</taxon>
        <taxon>Nocardioides</taxon>
    </lineage>
</organism>
<dbReference type="CDD" id="cd00082">
    <property type="entry name" value="HisKA"/>
    <property type="match status" value="1"/>
</dbReference>
<evidence type="ECO:0000313" key="15">
    <source>
        <dbReference type="EMBL" id="SDS01796.1"/>
    </source>
</evidence>
<reference evidence="16" key="1">
    <citation type="submission" date="2016-10" db="EMBL/GenBank/DDBJ databases">
        <authorList>
            <person name="Varghese N."/>
            <person name="Submissions S."/>
        </authorList>
    </citation>
    <scope>NUCLEOTIDE SEQUENCE [LARGE SCALE GENOMIC DNA]</scope>
    <source>
        <strain evidence="16">DSM 22127</strain>
    </source>
</reference>
<dbReference type="InterPro" id="IPR003660">
    <property type="entry name" value="HAMP_dom"/>
</dbReference>
<dbReference type="Pfam" id="PF02518">
    <property type="entry name" value="HATPase_c"/>
    <property type="match status" value="1"/>
</dbReference>
<dbReference type="Gene3D" id="1.10.287.130">
    <property type="match status" value="1"/>
</dbReference>
<dbReference type="RefSeq" id="WP_091726666.1">
    <property type="nucleotide sequence ID" value="NZ_LT629757.1"/>
</dbReference>
<feature type="region of interest" description="Disordered" evidence="11">
    <location>
        <begin position="95"/>
        <end position="152"/>
    </location>
</feature>
<dbReference type="PANTHER" id="PTHR45436:SF5">
    <property type="entry name" value="SENSOR HISTIDINE KINASE TRCS"/>
    <property type="match status" value="1"/>
</dbReference>
<dbReference type="SUPFAM" id="SSF55874">
    <property type="entry name" value="ATPase domain of HSP90 chaperone/DNA topoisomerase II/histidine kinase"/>
    <property type="match status" value="1"/>
</dbReference>
<dbReference type="Proteomes" id="UP000198859">
    <property type="component" value="Chromosome I"/>
</dbReference>
<dbReference type="EC" id="2.7.13.3" evidence="3"/>
<evidence type="ECO:0000256" key="4">
    <source>
        <dbReference type="ARBA" id="ARBA00022553"/>
    </source>
</evidence>
<dbReference type="CDD" id="cd06225">
    <property type="entry name" value="HAMP"/>
    <property type="match status" value="1"/>
</dbReference>
<dbReference type="SMART" id="SM00304">
    <property type="entry name" value="HAMP"/>
    <property type="match status" value="1"/>
</dbReference>
<feature type="domain" description="HAMP" evidence="14">
    <location>
        <begin position="202"/>
        <end position="255"/>
    </location>
</feature>
<dbReference type="InterPro" id="IPR003594">
    <property type="entry name" value="HATPase_dom"/>
</dbReference>
<dbReference type="InterPro" id="IPR036890">
    <property type="entry name" value="HATPase_C_sf"/>
</dbReference>
<evidence type="ECO:0000256" key="1">
    <source>
        <dbReference type="ARBA" id="ARBA00000085"/>
    </source>
</evidence>
<dbReference type="CDD" id="cd00075">
    <property type="entry name" value="HATPase"/>
    <property type="match status" value="1"/>
</dbReference>
<dbReference type="InterPro" id="IPR005467">
    <property type="entry name" value="His_kinase_dom"/>
</dbReference>
<keyword evidence="8 12" id="KW-1133">Transmembrane helix</keyword>
<dbReference type="InterPro" id="IPR003661">
    <property type="entry name" value="HisK_dim/P_dom"/>
</dbReference>
<sequence length="500" mass="51562">MSASRTGLHTPSLRRRVTLVVLVLLAAMLLAVSVVTDTVLANRLDAQLRQRLADRATVAAALVDQVEPRDLARRLEGDGVSAVVTVGDEVYAEGQLGGGATAGTPGAASEPPAPGPGEGPAGGPPTPAGPAGAADRASTPEEVDQSGELLSLDRDLGDDTSVRLLASTSDIAATLDQLRLALALAAALVLLLAGAVVPLVVDRALRPLGRITAAAREIGRGDRQRRLSPDTPASELGRTATAFDEMLDEITGAEDRAVVSEERVRRFLSDAAHDLRTPLTGVQAAAERVLRDDPPRDEREQVLLTLVRESRRAGRMVDDMLLMSRIDGGLPLQRSPADLLGLAREVVDAQQLTSPGADLRAAGAPVVVAVDRDRVLQVLANLVRNAAQAGARTVVVSTGTTGAHGSGDAEVRVDDDGPGVPVAEREHVFDRMVRLDTTRSSGGPAGSGLGLAIARGLARAHGGDLRCEDSELGGARFVLTLPLAGPGSGPTPDGAGPARG</sequence>
<feature type="domain" description="Histidine kinase" evidence="13">
    <location>
        <begin position="270"/>
        <end position="485"/>
    </location>
</feature>
<keyword evidence="9" id="KW-0902">Two-component regulatory system</keyword>
<evidence type="ECO:0000259" key="14">
    <source>
        <dbReference type="PROSITE" id="PS50885"/>
    </source>
</evidence>
<comment type="subcellular location">
    <subcellularLocation>
        <location evidence="2">Cell membrane</location>
    </subcellularLocation>
</comment>
<keyword evidence="4" id="KW-0597">Phosphoprotein</keyword>
<dbReference type="SMART" id="SM00387">
    <property type="entry name" value="HATPase_c"/>
    <property type="match status" value="1"/>
</dbReference>
<dbReference type="InterPro" id="IPR050428">
    <property type="entry name" value="TCS_sensor_his_kinase"/>
</dbReference>
<feature type="compositionally biased region" description="Pro residues" evidence="11">
    <location>
        <begin position="111"/>
        <end position="128"/>
    </location>
</feature>
<keyword evidence="7 15" id="KW-0418">Kinase</keyword>
<evidence type="ECO:0000256" key="9">
    <source>
        <dbReference type="ARBA" id="ARBA00023012"/>
    </source>
</evidence>
<dbReference type="Gene3D" id="6.10.340.10">
    <property type="match status" value="1"/>
</dbReference>
<evidence type="ECO:0000256" key="12">
    <source>
        <dbReference type="SAM" id="Phobius"/>
    </source>
</evidence>
<name>A0A1H1NS44_9ACTN</name>
<dbReference type="STRING" id="642780.SAMN04488570_0950"/>
<dbReference type="SUPFAM" id="SSF47384">
    <property type="entry name" value="Homodimeric domain of signal transducing histidine kinase"/>
    <property type="match status" value="1"/>
</dbReference>
<evidence type="ECO:0000256" key="3">
    <source>
        <dbReference type="ARBA" id="ARBA00012438"/>
    </source>
</evidence>
<accession>A0A1H1NS44</accession>
<dbReference type="Gene3D" id="3.30.565.10">
    <property type="entry name" value="Histidine kinase-like ATPase, C-terminal domain"/>
    <property type="match status" value="1"/>
</dbReference>
<dbReference type="Pfam" id="PF00672">
    <property type="entry name" value="HAMP"/>
    <property type="match status" value="1"/>
</dbReference>
<evidence type="ECO:0000256" key="6">
    <source>
        <dbReference type="ARBA" id="ARBA00022692"/>
    </source>
</evidence>
<proteinExistence type="predicted"/>
<dbReference type="PROSITE" id="PS50885">
    <property type="entry name" value="HAMP"/>
    <property type="match status" value="1"/>
</dbReference>
<keyword evidence="10 12" id="KW-0472">Membrane</keyword>
<evidence type="ECO:0000259" key="13">
    <source>
        <dbReference type="PROSITE" id="PS50109"/>
    </source>
</evidence>
<feature type="region of interest" description="Disordered" evidence="11">
    <location>
        <begin position="400"/>
        <end position="421"/>
    </location>
</feature>
<evidence type="ECO:0000256" key="7">
    <source>
        <dbReference type="ARBA" id="ARBA00022777"/>
    </source>
</evidence>
<evidence type="ECO:0000313" key="16">
    <source>
        <dbReference type="Proteomes" id="UP000198859"/>
    </source>
</evidence>
<dbReference type="PROSITE" id="PS50109">
    <property type="entry name" value="HIS_KIN"/>
    <property type="match status" value="1"/>
</dbReference>
<dbReference type="GO" id="GO:0005886">
    <property type="term" value="C:plasma membrane"/>
    <property type="evidence" value="ECO:0007669"/>
    <property type="project" value="UniProtKB-SubCell"/>
</dbReference>